<reference evidence="3 4" key="1">
    <citation type="journal article" date="2013" name="J. Bacteriol.">
        <title>Roles of HynAB and Ech, the only two hydrogenases found in the model sulfate reducer Desulfovibrio gigas.</title>
        <authorList>
            <person name="Morais-Silva F.O."/>
            <person name="Santos C.I."/>
            <person name="Rodrigues R."/>
            <person name="Pereira I.A."/>
            <person name="Rodrigues-Pousada C."/>
        </authorList>
    </citation>
    <scope>NUCLEOTIDE SEQUENCE [LARGE SCALE GENOMIC DNA]</scope>
    <source>
        <strain evidence="4">ATCC 19364 / DSM 1382 / NCIMB 9332 / VKM B-1759</strain>
    </source>
</reference>
<dbReference type="AlphaFoldDB" id="T2G7P7"/>
<protein>
    <submittedName>
        <fullName evidence="3">Putative RimK domain-containing protein ATP-grasp</fullName>
    </submittedName>
</protein>
<accession>T2G7P7</accession>
<dbReference type="EMBL" id="CP006585">
    <property type="protein sequence ID" value="AGW12214.1"/>
    <property type="molecule type" value="Genomic_DNA"/>
</dbReference>
<evidence type="ECO:0000259" key="2">
    <source>
        <dbReference type="PROSITE" id="PS50975"/>
    </source>
</evidence>
<dbReference type="GO" id="GO:0016879">
    <property type="term" value="F:ligase activity, forming carbon-nitrogen bonds"/>
    <property type="evidence" value="ECO:0007669"/>
    <property type="project" value="TreeGrafter"/>
</dbReference>
<dbReference type="PROSITE" id="PS50975">
    <property type="entry name" value="ATP_GRASP"/>
    <property type="match status" value="1"/>
</dbReference>
<dbReference type="InterPro" id="IPR027592">
    <property type="entry name" value="ATP-grasp_GAK"/>
</dbReference>
<reference evidence="4" key="2">
    <citation type="submission" date="2013-07" db="EMBL/GenBank/DDBJ databases">
        <authorList>
            <person name="Morais-Silva F.O."/>
            <person name="Rezende A.M."/>
            <person name="Pimentel C."/>
            <person name="Resende D.M."/>
            <person name="Santos C.I."/>
            <person name="Clemente C."/>
            <person name="de Oliveira L.M."/>
            <person name="da Silva S.M."/>
            <person name="Costa D.A."/>
            <person name="Varela-Raposo A."/>
            <person name="Horacio E.C.A."/>
            <person name="Matos M."/>
            <person name="Flores O."/>
            <person name="Ruiz J.C."/>
            <person name="Rodrigues-Pousada C."/>
        </authorList>
    </citation>
    <scope>NUCLEOTIDE SEQUENCE [LARGE SCALE GENOMIC DNA]</scope>
    <source>
        <strain evidence="4">ATCC 19364 / DSM 1382 / NCIMB 9332 / VKM B-1759</strain>
    </source>
</reference>
<dbReference type="InterPro" id="IPR011761">
    <property type="entry name" value="ATP-grasp"/>
</dbReference>
<name>T2G7P7_MEGG1</name>
<organism evidence="3 4">
    <name type="scientific">Megalodesulfovibrio gigas (strain ATCC 19364 / DSM 1382 / NCIMB 9332 / VKM B-1759)</name>
    <name type="common">Desulfovibrio gigas</name>
    <dbReference type="NCBI Taxonomy" id="1121448"/>
    <lineage>
        <taxon>Bacteria</taxon>
        <taxon>Pseudomonadati</taxon>
        <taxon>Thermodesulfobacteriota</taxon>
        <taxon>Desulfovibrionia</taxon>
        <taxon>Desulfovibrionales</taxon>
        <taxon>Desulfovibrionaceae</taxon>
        <taxon>Megalodesulfovibrio</taxon>
    </lineage>
</organism>
<keyword evidence="4" id="KW-1185">Reference proteome</keyword>
<dbReference type="HOGENOM" id="CLU_054353_2_0_7"/>
<evidence type="ECO:0000256" key="1">
    <source>
        <dbReference type="PROSITE-ProRule" id="PRU00409"/>
    </source>
</evidence>
<dbReference type="Proteomes" id="UP000016587">
    <property type="component" value="Chromosome"/>
</dbReference>
<proteinExistence type="predicted"/>
<dbReference type="eggNOG" id="COG0189">
    <property type="taxonomic scope" value="Bacteria"/>
</dbReference>
<gene>
    <name evidence="3" type="ORF">DGI_0284</name>
</gene>
<dbReference type="GO" id="GO:0005524">
    <property type="term" value="F:ATP binding"/>
    <property type="evidence" value="ECO:0007669"/>
    <property type="project" value="UniProtKB-UniRule"/>
</dbReference>
<dbReference type="Pfam" id="PF08443">
    <property type="entry name" value="RimK"/>
    <property type="match status" value="1"/>
</dbReference>
<dbReference type="STRING" id="1121448.DGI_0284"/>
<dbReference type="PATRIC" id="fig|1121448.10.peg.289"/>
<dbReference type="PANTHER" id="PTHR21621:SF0">
    <property type="entry name" value="BETA-CITRYLGLUTAMATE SYNTHASE B-RELATED"/>
    <property type="match status" value="1"/>
</dbReference>
<keyword evidence="1" id="KW-0547">Nucleotide-binding</keyword>
<feature type="domain" description="ATP-grasp" evidence="2">
    <location>
        <begin position="107"/>
        <end position="287"/>
    </location>
</feature>
<dbReference type="NCBIfam" id="TIGR04356">
    <property type="entry name" value="grasp_GAK"/>
    <property type="match status" value="1"/>
</dbReference>
<dbReference type="GO" id="GO:0046872">
    <property type="term" value="F:metal ion binding"/>
    <property type="evidence" value="ECO:0007669"/>
    <property type="project" value="InterPro"/>
</dbReference>
<evidence type="ECO:0000313" key="4">
    <source>
        <dbReference type="Proteomes" id="UP000016587"/>
    </source>
</evidence>
<dbReference type="PANTHER" id="PTHR21621">
    <property type="entry name" value="RIBOSOMAL PROTEIN S6 MODIFICATION PROTEIN"/>
    <property type="match status" value="1"/>
</dbReference>
<dbReference type="Gene3D" id="3.30.470.20">
    <property type="entry name" value="ATP-grasp fold, B domain"/>
    <property type="match status" value="1"/>
</dbReference>
<sequence length="292" mass="32692">MKKIAVIGIPGGWSSELLADTVAKKTGFRALVELKDCALDLERGEMFDAKVKLHEMDAIIVKKAGRYYSPHLIDRLEMLRYLRQRRNIPIFSDPERIIRVLDRLTCTVTLAANDIPMPPTAITEDPDQALAFVERYGRAVFKPLYSTKARGMEVIEAGPAARHEIEGFHETNQVMYLQRMVSHIGMDLGVTFLGGEYLATYARKGSGESWNTTTRSGGKYVPYEPSKEIIDLAHRAQCLFNLDFTCVDIVETNEGPMCFEVSAFGGFRGLQEANNIDAADRYVDYVLGRIGA</sequence>
<dbReference type="OrthoDB" id="7821534at2"/>
<keyword evidence="1" id="KW-0067">ATP-binding</keyword>
<dbReference type="InterPro" id="IPR013651">
    <property type="entry name" value="ATP-grasp_RimK-type"/>
</dbReference>
<dbReference type="RefSeq" id="WP_021758822.1">
    <property type="nucleotide sequence ID" value="NC_022444.1"/>
</dbReference>
<evidence type="ECO:0000313" key="3">
    <source>
        <dbReference type="EMBL" id="AGW12214.1"/>
    </source>
</evidence>
<dbReference type="GO" id="GO:0005737">
    <property type="term" value="C:cytoplasm"/>
    <property type="evidence" value="ECO:0007669"/>
    <property type="project" value="TreeGrafter"/>
</dbReference>
<dbReference type="KEGG" id="dgg:DGI_0284"/>
<dbReference type="SUPFAM" id="SSF56059">
    <property type="entry name" value="Glutathione synthetase ATP-binding domain-like"/>
    <property type="match status" value="1"/>
</dbReference>